<evidence type="ECO:0000313" key="1">
    <source>
        <dbReference type="EMBL" id="KAG5645951.1"/>
    </source>
</evidence>
<accession>A0A9P7G9W9</accession>
<reference evidence="1" key="1">
    <citation type="submission" date="2020-07" db="EMBL/GenBank/DDBJ databases">
        <authorList>
            <person name="Nieuwenhuis M."/>
            <person name="Van De Peppel L.J.J."/>
        </authorList>
    </citation>
    <scope>NUCLEOTIDE SEQUENCE</scope>
    <source>
        <strain evidence="1">AP01</strain>
        <tissue evidence="1">Mycelium</tissue>
    </source>
</reference>
<evidence type="ECO:0000313" key="2">
    <source>
        <dbReference type="Proteomes" id="UP000775547"/>
    </source>
</evidence>
<comment type="caution">
    <text evidence="1">The sequence shown here is derived from an EMBL/GenBank/DDBJ whole genome shotgun (WGS) entry which is preliminary data.</text>
</comment>
<dbReference type="EMBL" id="JABCKV010000029">
    <property type="protein sequence ID" value="KAG5645951.1"/>
    <property type="molecule type" value="Genomic_DNA"/>
</dbReference>
<protein>
    <submittedName>
        <fullName evidence="1">Uncharacterized protein</fullName>
    </submittedName>
</protein>
<reference evidence="1" key="2">
    <citation type="submission" date="2021-10" db="EMBL/GenBank/DDBJ databases">
        <title>Phylogenomics reveals ancestral predisposition of the termite-cultivated fungus Termitomyces towards a domesticated lifestyle.</title>
        <authorList>
            <person name="Auxier B."/>
            <person name="Grum-Grzhimaylo A."/>
            <person name="Cardenas M.E."/>
            <person name="Lodge J.D."/>
            <person name="Laessoe T."/>
            <person name="Pedersen O."/>
            <person name="Smith M.E."/>
            <person name="Kuyper T.W."/>
            <person name="Franco-Molano E.A."/>
            <person name="Baroni T.J."/>
            <person name="Aanen D.K."/>
        </authorList>
    </citation>
    <scope>NUCLEOTIDE SEQUENCE</scope>
    <source>
        <strain evidence="1">AP01</strain>
        <tissue evidence="1">Mycelium</tissue>
    </source>
</reference>
<name>A0A9P7G9W9_9AGAR</name>
<organism evidence="1 2">
    <name type="scientific">Asterophora parasitica</name>
    <dbReference type="NCBI Taxonomy" id="117018"/>
    <lineage>
        <taxon>Eukaryota</taxon>
        <taxon>Fungi</taxon>
        <taxon>Dikarya</taxon>
        <taxon>Basidiomycota</taxon>
        <taxon>Agaricomycotina</taxon>
        <taxon>Agaricomycetes</taxon>
        <taxon>Agaricomycetidae</taxon>
        <taxon>Agaricales</taxon>
        <taxon>Tricholomatineae</taxon>
        <taxon>Lyophyllaceae</taxon>
        <taxon>Asterophora</taxon>
    </lineage>
</organism>
<sequence length="195" mass="21854">MSDAQQPERALVAQLRESVPATEEAVAIEALERAGWDVQLGTESLRTSTTTKLWQFVYSLIAAPMRFFVFRPLHALLKMIFGRAQETVRGDPLQFDPLDLTTCPIESPLSKKERAAITAPGNNFQEIIRHYRDHSWPTNMIGPCVLEGTSRPTSNGKMFASQTHGGLRSTMGLLAFMEILAPFTKVLHWRSQTLL</sequence>
<dbReference type="AlphaFoldDB" id="A0A9P7G9W9"/>
<gene>
    <name evidence="1" type="ORF">DXG03_004743</name>
</gene>
<proteinExistence type="predicted"/>
<dbReference type="Proteomes" id="UP000775547">
    <property type="component" value="Unassembled WGS sequence"/>
</dbReference>
<keyword evidence="2" id="KW-1185">Reference proteome</keyword>